<dbReference type="Proteomes" id="UP000272729">
    <property type="component" value="Unassembled WGS sequence"/>
</dbReference>
<evidence type="ECO:0000313" key="2">
    <source>
        <dbReference type="Proteomes" id="UP000272729"/>
    </source>
</evidence>
<evidence type="ECO:0000313" key="1">
    <source>
        <dbReference type="EMBL" id="RKT74731.1"/>
    </source>
</evidence>
<gene>
    <name evidence="1" type="ORF">DFJ66_8100</name>
</gene>
<organism evidence="1 2">
    <name type="scientific">Saccharothrix variisporea</name>
    <dbReference type="NCBI Taxonomy" id="543527"/>
    <lineage>
        <taxon>Bacteria</taxon>
        <taxon>Bacillati</taxon>
        <taxon>Actinomycetota</taxon>
        <taxon>Actinomycetes</taxon>
        <taxon>Pseudonocardiales</taxon>
        <taxon>Pseudonocardiaceae</taxon>
        <taxon>Saccharothrix</taxon>
    </lineage>
</organism>
<reference evidence="1 2" key="1">
    <citation type="submission" date="2018-10" db="EMBL/GenBank/DDBJ databases">
        <title>Sequencing the genomes of 1000 actinobacteria strains.</title>
        <authorList>
            <person name="Klenk H.-P."/>
        </authorList>
    </citation>
    <scope>NUCLEOTIDE SEQUENCE [LARGE SCALE GENOMIC DNA]</scope>
    <source>
        <strain evidence="1 2">DSM 43911</strain>
    </source>
</reference>
<dbReference type="EMBL" id="RBXR01000001">
    <property type="protein sequence ID" value="RKT74731.1"/>
    <property type="molecule type" value="Genomic_DNA"/>
</dbReference>
<protein>
    <submittedName>
        <fullName evidence="1">Uncharacterized protein</fullName>
    </submittedName>
</protein>
<comment type="caution">
    <text evidence="1">The sequence shown here is derived from an EMBL/GenBank/DDBJ whole genome shotgun (WGS) entry which is preliminary data.</text>
</comment>
<accession>A0A495XJN2</accession>
<keyword evidence="2" id="KW-1185">Reference proteome</keyword>
<dbReference type="OrthoDB" id="9816502at2"/>
<dbReference type="AlphaFoldDB" id="A0A495XJN2"/>
<dbReference type="RefSeq" id="WP_121229736.1">
    <property type="nucleotide sequence ID" value="NZ_JBIUBA010000006.1"/>
</dbReference>
<name>A0A495XJN2_9PSEU</name>
<proteinExistence type="predicted"/>
<sequence length="482" mass="50390">MASIPNLPVVLDVSSVTATRNGGLGAAEPYLLTVPFQVDGTTMRVVARADGKLVLRGDPIVRRTASRHGNIAPIRDGETKPVPDSVGRFATTLRPIPLPGDLGQLVVGGASGVVGMVYVLNEEDGLSDASVLAGYDTLVEQFTAELRKVIAGIVIDPANPGTTPFTISEEVKAAITERISARVRATILANSGLVLNPDDPIGSDVLVFTEASLVADPSQPFSKRFDEGVPGDWTVRGSATATVPPDFTRRRRVALDLDKLTCVTPTGIGDRPYLWNAVFTIDGSTVSLGPDLRLRGTAAVLTHQGSHGNLGPGPVVAGQVVPIPDAVGRFTPVLDLIPFPAGLRDSLVGGISGVLGCVSVLLEQDLVADDPAEAGHRAFDAEVQRALDELIPTLGVGGAGLSPDDQAALGERIARKVREAILEEGNVLEDIFAGLDPDDVVGFRVLLFTHAGLLDDGQQSVTVTFDRTGNYTMTTTVTATAV</sequence>